<sequence length="302" mass="33403">MRILLTGATGRVGQYTLAHLAAEGHTVLATDVRPPPATAPAFPANVTFVTADLTSIPAVDSLFDAAKADGVIHLGAYPMPLPGLDDRELHNNNATSSYNVLRTAVDRGVTRIVQASSVNAHGLSYAPPGHTKFDKFPITEEVERRPEDAYALSKHECEIQADSLVRWAPETRIASLRFHMCRPDYETSWPDTRALDLFAWTSYDACARACLLGLTSEGWSSHEIFNIAAPTVCWEGNGVEEADRRKVGQSGEGLKLPTTLELLKRHWPHPYEVDEEYFAKNPRGTIWVSTKAERMLGWKHDV</sequence>
<evidence type="ECO:0000313" key="6">
    <source>
        <dbReference type="Proteomes" id="UP000279236"/>
    </source>
</evidence>
<organism evidence="5 6">
    <name type="scientific">Apiotrichum porosum</name>
    <dbReference type="NCBI Taxonomy" id="105984"/>
    <lineage>
        <taxon>Eukaryota</taxon>
        <taxon>Fungi</taxon>
        <taxon>Dikarya</taxon>
        <taxon>Basidiomycota</taxon>
        <taxon>Agaricomycotina</taxon>
        <taxon>Tremellomycetes</taxon>
        <taxon>Trichosporonales</taxon>
        <taxon>Trichosporonaceae</taxon>
        <taxon>Apiotrichum</taxon>
    </lineage>
</organism>
<keyword evidence="2" id="KW-0560">Oxidoreductase</keyword>
<dbReference type="SUPFAM" id="SSF51735">
    <property type="entry name" value="NAD(P)-binding Rossmann-fold domains"/>
    <property type="match status" value="1"/>
</dbReference>
<dbReference type="Pfam" id="PF01370">
    <property type="entry name" value="Epimerase"/>
    <property type="match status" value="1"/>
</dbReference>
<dbReference type="PANTHER" id="PTHR43103">
    <property type="entry name" value="NUCLEOSIDE-DIPHOSPHATE-SUGAR EPIMERASE"/>
    <property type="match status" value="1"/>
</dbReference>
<dbReference type="OrthoDB" id="202470at2759"/>
<evidence type="ECO:0000256" key="2">
    <source>
        <dbReference type="ARBA" id="ARBA00023002"/>
    </source>
</evidence>
<gene>
    <name evidence="5" type="ORF">EHS24_004658</name>
</gene>
<dbReference type="EMBL" id="RSCE01000002">
    <property type="protein sequence ID" value="RSH86408.1"/>
    <property type="molecule type" value="Genomic_DNA"/>
</dbReference>
<dbReference type="RefSeq" id="XP_028479193.1">
    <property type="nucleotide sequence ID" value="XM_028620221.1"/>
</dbReference>
<accession>A0A427Y5Q5</accession>
<keyword evidence="3" id="KW-0520">NAD</keyword>
<comment type="similarity">
    <text evidence="1">Belongs to the NAD(P)-dependent epimerase/dehydratase family.</text>
</comment>
<name>A0A427Y5Q5_9TREE</name>
<dbReference type="AlphaFoldDB" id="A0A427Y5Q5"/>
<evidence type="ECO:0000313" key="5">
    <source>
        <dbReference type="EMBL" id="RSH86408.1"/>
    </source>
</evidence>
<protein>
    <recommendedName>
        <fullName evidence="4">NAD-dependent epimerase/dehydratase domain-containing protein</fullName>
    </recommendedName>
</protein>
<evidence type="ECO:0000256" key="1">
    <source>
        <dbReference type="ARBA" id="ARBA00007637"/>
    </source>
</evidence>
<dbReference type="Proteomes" id="UP000279236">
    <property type="component" value="Unassembled WGS sequence"/>
</dbReference>
<comment type="caution">
    <text evidence="5">The sequence shown here is derived from an EMBL/GenBank/DDBJ whole genome shotgun (WGS) entry which is preliminary data.</text>
</comment>
<dbReference type="Gene3D" id="3.40.50.720">
    <property type="entry name" value="NAD(P)-binding Rossmann-like Domain"/>
    <property type="match status" value="1"/>
</dbReference>
<dbReference type="PANTHER" id="PTHR43103:SF5">
    <property type="entry name" value="4-EPIMERASE, PUTATIVE (AFU_ORTHOLOGUE AFUA_7G00360)-RELATED"/>
    <property type="match status" value="1"/>
</dbReference>
<keyword evidence="6" id="KW-1185">Reference proteome</keyword>
<dbReference type="GeneID" id="39589201"/>
<feature type="domain" description="NAD-dependent epimerase/dehydratase" evidence="4">
    <location>
        <begin position="3"/>
        <end position="177"/>
    </location>
</feature>
<dbReference type="STRING" id="105984.A0A427Y5Q5"/>
<reference evidence="5 6" key="1">
    <citation type="submission" date="2018-11" db="EMBL/GenBank/DDBJ databases">
        <title>Genome sequence of Apiotrichum porosum DSM 27194.</title>
        <authorList>
            <person name="Aliyu H."/>
            <person name="Gorte O."/>
            <person name="Ochsenreither K."/>
        </authorList>
    </citation>
    <scope>NUCLEOTIDE SEQUENCE [LARGE SCALE GENOMIC DNA]</scope>
    <source>
        <strain evidence="5 6">DSM 27194</strain>
    </source>
</reference>
<dbReference type="InterPro" id="IPR036291">
    <property type="entry name" value="NAD(P)-bd_dom_sf"/>
</dbReference>
<dbReference type="GO" id="GO:0016491">
    <property type="term" value="F:oxidoreductase activity"/>
    <property type="evidence" value="ECO:0007669"/>
    <property type="project" value="UniProtKB-KW"/>
</dbReference>
<dbReference type="InterPro" id="IPR001509">
    <property type="entry name" value="Epimerase_deHydtase"/>
</dbReference>
<proteinExistence type="inferred from homology"/>
<evidence type="ECO:0000256" key="3">
    <source>
        <dbReference type="ARBA" id="ARBA00023027"/>
    </source>
</evidence>
<evidence type="ECO:0000259" key="4">
    <source>
        <dbReference type="Pfam" id="PF01370"/>
    </source>
</evidence>